<comment type="similarity">
    <text evidence="2 7">Belongs to the FlgH family.</text>
</comment>
<keyword evidence="4 7" id="KW-0472">Membrane</keyword>
<keyword evidence="6 7" id="KW-0998">Cell outer membrane</keyword>
<evidence type="ECO:0000256" key="3">
    <source>
        <dbReference type="ARBA" id="ARBA00022729"/>
    </source>
</evidence>
<dbReference type="PANTHER" id="PTHR34933:SF1">
    <property type="entry name" value="FLAGELLAR L-RING PROTEIN"/>
    <property type="match status" value="1"/>
</dbReference>
<accession>A0A511B7N9</accession>
<keyword evidence="8" id="KW-0966">Cell projection</keyword>
<keyword evidence="8" id="KW-0282">Flagellum</keyword>
<dbReference type="GO" id="GO:0009279">
    <property type="term" value="C:cell outer membrane"/>
    <property type="evidence" value="ECO:0007669"/>
    <property type="project" value="UniProtKB-SubCell"/>
</dbReference>
<comment type="caution">
    <text evidence="8">The sequence shown here is derived from an EMBL/GenBank/DDBJ whole genome shotgun (WGS) entry which is preliminary data.</text>
</comment>
<reference evidence="8 9" key="1">
    <citation type="submission" date="2019-07" db="EMBL/GenBank/DDBJ databases">
        <title>Whole genome shotgun sequence of Gluconobacter kanchanaburiensis NBRC 103587.</title>
        <authorList>
            <person name="Hosoyama A."/>
            <person name="Uohara A."/>
            <person name="Ohji S."/>
            <person name="Ichikawa N."/>
        </authorList>
    </citation>
    <scope>NUCLEOTIDE SEQUENCE [LARGE SCALE GENOMIC DNA]</scope>
    <source>
        <strain evidence="8 9">NBRC 103587</strain>
    </source>
</reference>
<comment type="function">
    <text evidence="1 7">Assembles around the rod to form the L-ring and probably protects the motor/basal body from shearing forces during rotation.</text>
</comment>
<protein>
    <recommendedName>
        <fullName evidence="7">Flagellar L-ring protein</fullName>
    </recommendedName>
    <alternativeName>
        <fullName evidence="7">Basal body L-ring protein</fullName>
    </alternativeName>
</protein>
<gene>
    <name evidence="7 8" type="primary">flgH</name>
    <name evidence="8" type="ORF">GKA01_15510</name>
</gene>
<comment type="subunit">
    <text evidence="7">The basal body constitutes a major portion of the flagellar organelle and consists of four rings (L,P,S, and M) mounted on a central rod.</text>
</comment>
<dbReference type="EMBL" id="BJVA01000007">
    <property type="protein sequence ID" value="GEK96354.1"/>
    <property type="molecule type" value="Genomic_DNA"/>
</dbReference>
<dbReference type="NCBIfam" id="NF001305">
    <property type="entry name" value="PRK00249.1-5"/>
    <property type="match status" value="1"/>
</dbReference>
<dbReference type="AlphaFoldDB" id="A0A511B7N9"/>
<evidence type="ECO:0000256" key="7">
    <source>
        <dbReference type="HAMAP-Rule" id="MF_00415"/>
    </source>
</evidence>
<evidence type="ECO:0000256" key="2">
    <source>
        <dbReference type="ARBA" id="ARBA00006929"/>
    </source>
</evidence>
<dbReference type="InterPro" id="IPR000527">
    <property type="entry name" value="Flag_Lring"/>
</dbReference>
<sequence>MPSFFKHIVHQGKSTRKWHTPNYRYAGRTGLNPSPVRNRYQRRLNRFFTPYVLAWEHTEQTDFSFPMWHASRHSARTPGRTLVHTMGLLGLLPVLTACNSLAQLSEVGRPPRMTSITDPTRANSYRPVTMPMPALQPPPDEAASLWRSGSKAFFKDQRASQVGDLVTIIVDITDNAAFNNGTTADRAADEKFGIPNLFGIKGKIISSITGANSLNTASSSDSSATGKITRNETVTLRLAGTITQVLPNGNFVVMGKQEVRVNSELRELGVSGIVRPQDITADNTVTHDRMAEARISYGGRGTLTQLQTPRYGQQVMDAILPF</sequence>
<dbReference type="PRINTS" id="PR01008">
    <property type="entry name" value="FLGLRINGFLGH"/>
</dbReference>
<evidence type="ECO:0000256" key="6">
    <source>
        <dbReference type="ARBA" id="ARBA00023237"/>
    </source>
</evidence>
<keyword evidence="5 7" id="KW-0975">Bacterial flagellum</keyword>
<evidence type="ECO:0000313" key="9">
    <source>
        <dbReference type="Proteomes" id="UP000321079"/>
    </source>
</evidence>
<dbReference type="GO" id="GO:0003774">
    <property type="term" value="F:cytoskeletal motor activity"/>
    <property type="evidence" value="ECO:0007669"/>
    <property type="project" value="InterPro"/>
</dbReference>
<proteinExistence type="inferred from homology"/>
<keyword evidence="3" id="KW-0732">Signal</keyword>
<dbReference type="GO" id="GO:0071973">
    <property type="term" value="P:bacterial-type flagellum-dependent cell motility"/>
    <property type="evidence" value="ECO:0007669"/>
    <property type="project" value="InterPro"/>
</dbReference>
<dbReference type="GO" id="GO:0009427">
    <property type="term" value="C:bacterial-type flagellum basal body, distal rod, L ring"/>
    <property type="evidence" value="ECO:0007669"/>
    <property type="project" value="InterPro"/>
</dbReference>
<evidence type="ECO:0000313" key="8">
    <source>
        <dbReference type="EMBL" id="GEK96354.1"/>
    </source>
</evidence>
<dbReference type="PANTHER" id="PTHR34933">
    <property type="entry name" value="FLAGELLAR L-RING PROTEIN"/>
    <property type="match status" value="1"/>
</dbReference>
<comment type="subcellular location">
    <subcellularLocation>
        <location evidence="7">Cell outer membrane</location>
    </subcellularLocation>
    <subcellularLocation>
        <location evidence="7">Bacterial flagellum basal body</location>
    </subcellularLocation>
</comment>
<name>A0A511B7N9_9PROT</name>
<organism evidence="8 9">
    <name type="scientific">Gluconobacter kanchanaburiensis NBRC 103587</name>
    <dbReference type="NCBI Taxonomy" id="1307948"/>
    <lineage>
        <taxon>Bacteria</taxon>
        <taxon>Pseudomonadati</taxon>
        <taxon>Pseudomonadota</taxon>
        <taxon>Alphaproteobacteria</taxon>
        <taxon>Acetobacterales</taxon>
        <taxon>Acetobacteraceae</taxon>
        <taxon>Gluconobacter</taxon>
    </lineage>
</organism>
<evidence type="ECO:0000256" key="5">
    <source>
        <dbReference type="ARBA" id="ARBA00023143"/>
    </source>
</evidence>
<keyword evidence="8" id="KW-0969">Cilium</keyword>
<dbReference type="Pfam" id="PF02107">
    <property type="entry name" value="FlgH"/>
    <property type="match status" value="1"/>
</dbReference>
<dbReference type="HAMAP" id="MF_00415">
    <property type="entry name" value="FlgH"/>
    <property type="match status" value="1"/>
</dbReference>
<evidence type="ECO:0000256" key="1">
    <source>
        <dbReference type="ARBA" id="ARBA00002591"/>
    </source>
</evidence>
<evidence type="ECO:0000256" key="4">
    <source>
        <dbReference type="ARBA" id="ARBA00023136"/>
    </source>
</evidence>
<keyword evidence="9" id="KW-1185">Reference proteome</keyword>
<dbReference type="Proteomes" id="UP000321079">
    <property type="component" value="Unassembled WGS sequence"/>
</dbReference>